<accession>A0A9D1QY62</accession>
<name>A0A9D1QY62_9BACT</name>
<dbReference type="Gene3D" id="3.90.1640.30">
    <property type="match status" value="1"/>
</dbReference>
<dbReference type="Proteomes" id="UP000824264">
    <property type="component" value="Unassembled WGS sequence"/>
</dbReference>
<dbReference type="Pfam" id="PF01368">
    <property type="entry name" value="DHH"/>
    <property type="match status" value="1"/>
</dbReference>
<dbReference type="PANTHER" id="PTHR30255:SF2">
    <property type="entry name" value="SINGLE-STRANDED-DNA-SPECIFIC EXONUCLEASE RECJ"/>
    <property type="match status" value="1"/>
</dbReference>
<dbReference type="PANTHER" id="PTHR30255">
    <property type="entry name" value="SINGLE-STRANDED-DNA-SPECIFIC EXONUCLEASE RECJ"/>
    <property type="match status" value="1"/>
</dbReference>
<evidence type="ECO:0000256" key="1">
    <source>
        <dbReference type="ARBA" id="ARBA00005915"/>
    </source>
</evidence>
<reference evidence="10" key="1">
    <citation type="journal article" date="2021" name="PeerJ">
        <title>Extensive microbial diversity within the chicken gut microbiome revealed by metagenomics and culture.</title>
        <authorList>
            <person name="Gilroy R."/>
            <person name="Ravi A."/>
            <person name="Getino M."/>
            <person name="Pursley I."/>
            <person name="Horton D.L."/>
            <person name="Alikhan N.F."/>
            <person name="Baker D."/>
            <person name="Gharbi K."/>
            <person name="Hall N."/>
            <person name="Watson M."/>
            <person name="Adriaenssens E.M."/>
            <person name="Foster-Nyarko E."/>
            <person name="Jarju S."/>
            <person name="Secka A."/>
            <person name="Antonio M."/>
            <person name="Oren A."/>
            <person name="Chaudhuri R.R."/>
            <person name="La Ragione R."/>
            <person name="Hildebrand F."/>
            <person name="Pallen M.J."/>
        </authorList>
    </citation>
    <scope>NUCLEOTIDE SEQUENCE</scope>
    <source>
        <strain evidence="10">ChiSxjej5B17-1746</strain>
    </source>
</reference>
<evidence type="ECO:0000256" key="6">
    <source>
        <dbReference type="SAM" id="Coils"/>
    </source>
</evidence>
<evidence type="ECO:0000259" key="8">
    <source>
        <dbReference type="Pfam" id="PF02272"/>
    </source>
</evidence>
<evidence type="ECO:0000313" key="11">
    <source>
        <dbReference type="Proteomes" id="UP000824264"/>
    </source>
</evidence>
<sequence>MKIWKFRTPKENGSCPPDWADKLGVPQIVADLLWRRGLESMADMDTFLSPGLRHLSPPDCWPGMAEAVDTLEKGIREGRSVLIWGDYDVDGITGATLILQTLRFHDVPASVHLPDRRKEGYGLNIPEIERLAAEEKPGILLTVDCGISDVRAVARARELGFTVVVSDHHMPPETLPDAHAITNPRLSDDNPCPHLAGVGVAFFLMGALNARLEALSGKRMDMRRVLDLVALGTLADMVSLTGQNRILVKNGLLKIAEAKRPGLAELKGVSGFSPVAALGAGQVVFNLAPRINAAGRLGSPTLAHDMLLTDSHDEAARLAHTLTALNDERRAEEERIFKEALEQAADQQERLGFVLYGKDWHQGVIGIVASRIVETYYRPVLILCADGDSLKGSGRSVPEFDLHAGLSRCADVLIGFGGHRQAAGLRMAPERLEDLRERFDAVIREELGETPLTPSLKIDAEMPFSQASDFAVLKGLELLQPFGIGNPEPVFASLPLRVKKRKAFGHSREHIALEVTEETSGITLQAKAWRQADQIAESIQGRRIRLAYTPGINAYNGIASVELRVRDIEILS</sequence>
<gene>
    <name evidence="10" type="primary">recJ</name>
    <name evidence="10" type="ORF">H9874_02890</name>
</gene>
<feature type="domain" description="DHHA1" evidence="8">
    <location>
        <begin position="354"/>
        <end position="445"/>
    </location>
</feature>
<dbReference type="GO" id="GO:0003676">
    <property type="term" value="F:nucleic acid binding"/>
    <property type="evidence" value="ECO:0007669"/>
    <property type="project" value="InterPro"/>
</dbReference>
<dbReference type="GO" id="GO:0008409">
    <property type="term" value="F:5'-3' exonuclease activity"/>
    <property type="evidence" value="ECO:0007669"/>
    <property type="project" value="InterPro"/>
</dbReference>
<dbReference type="AlphaFoldDB" id="A0A9D1QY62"/>
<dbReference type="InterPro" id="IPR004610">
    <property type="entry name" value="RecJ"/>
</dbReference>
<feature type="domain" description="RecJ OB" evidence="9">
    <location>
        <begin position="458"/>
        <end position="567"/>
    </location>
</feature>
<dbReference type="Pfam" id="PF02272">
    <property type="entry name" value="DHHA1"/>
    <property type="match status" value="1"/>
</dbReference>
<dbReference type="SUPFAM" id="SSF64182">
    <property type="entry name" value="DHH phosphoesterases"/>
    <property type="match status" value="1"/>
</dbReference>
<evidence type="ECO:0000256" key="3">
    <source>
        <dbReference type="ARBA" id="ARBA00022722"/>
    </source>
</evidence>
<keyword evidence="4" id="KW-0378">Hydrolase</keyword>
<dbReference type="InterPro" id="IPR041122">
    <property type="entry name" value="RecJ_OB"/>
</dbReference>
<evidence type="ECO:0000256" key="5">
    <source>
        <dbReference type="ARBA" id="ARBA00022839"/>
    </source>
</evidence>
<keyword evidence="3" id="KW-0540">Nuclease</keyword>
<proteinExistence type="inferred from homology"/>
<feature type="domain" description="DDH" evidence="7">
    <location>
        <begin position="81"/>
        <end position="233"/>
    </location>
</feature>
<organism evidence="10 11">
    <name type="scientific">Candidatus Bilophila faecipullorum</name>
    <dbReference type="NCBI Taxonomy" id="2838482"/>
    <lineage>
        <taxon>Bacteria</taxon>
        <taxon>Pseudomonadati</taxon>
        <taxon>Thermodesulfobacteriota</taxon>
        <taxon>Desulfovibrionia</taxon>
        <taxon>Desulfovibrionales</taxon>
        <taxon>Desulfovibrionaceae</taxon>
        <taxon>Bilophila</taxon>
    </lineage>
</organism>
<reference evidence="10" key="2">
    <citation type="submission" date="2021-04" db="EMBL/GenBank/DDBJ databases">
        <authorList>
            <person name="Gilroy R."/>
        </authorList>
    </citation>
    <scope>NUCLEOTIDE SEQUENCE</scope>
    <source>
        <strain evidence="10">ChiSxjej5B17-1746</strain>
    </source>
</reference>
<keyword evidence="5 10" id="KW-0269">Exonuclease</keyword>
<dbReference type="NCBIfam" id="TIGR00644">
    <property type="entry name" value="recJ"/>
    <property type="match status" value="1"/>
</dbReference>
<evidence type="ECO:0000259" key="9">
    <source>
        <dbReference type="Pfam" id="PF17768"/>
    </source>
</evidence>
<dbReference type="InterPro" id="IPR038763">
    <property type="entry name" value="DHH_sf"/>
</dbReference>
<keyword evidence="6" id="KW-0175">Coiled coil</keyword>
<comment type="caution">
    <text evidence="10">The sequence shown here is derived from an EMBL/GenBank/DDBJ whole genome shotgun (WGS) entry which is preliminary data.</text>
</comment>
<dbReference type="Gene3D" id="3.10.310.30">
    <property type="match status" value="1"/>
</dbReference>
<dbReference type="InterPro" id="IPR001667">
    <property type="entry name" value="DDH_dom"/>
</dbReference>
<dbReference type="EMBL" id="DXGI01000103">
    <property type="protein sequence ID" value="HIW78078.1"/>
    <property type="molecule type" value="Genomic_DNA"/>
</dbReference>
<dbReference type="Pfam" id="PF17768">
    <property type="entry name" value="RecJ_OB"/>
    <property type="match status" value="1"/>
</dbReference>
<evidence type="ECO:0000256" key="4">
    <source>
        <dbReference type="ARBA" id="ARBA00022801"/>
    </source>
</evidence>
<dbReference type="GO" id="GO:0006310">
    <property type="term" value="P:DNA recombination"/>
    <property type="evidence" value="ECO:0007669"/>
    <property type="project" value="InterPro"/>
</dbReference>
<dbReference type="InterPro" id="IPR003156">
    <property type="entry name" value="DHHA1_dom"/>
</dbReference>
<dbReference type="GO" id="GO:0006281">
    <property type="term" value="P:DNA repair"/>
    <property type="evidence" value="ECO:0007669"/>
    <property type="project" value="InterPro"/>
</dbReference>
<dbReference type="InterPro" id="IPR051673">
    <property type="entry name" value="SSDNA_exonuclease_RecJ"/>
</dbReference>
<protein>
    <recommendedName>
        <fullName evidence="2">Single-stranded-DNA-specific exonuclease RecJ</fullName>
    </recommendedName>
</protein>
<evidence type="ECO:0000256" key="2">
    <source>
        <dbReference type="ARBA" id="ARBA00019841"/>
    </source>
</evidence>
<comment type="similarity">
    <text evidence="1">Belongs to the RecJ family.</text>
</comment>
<feature type="coiled-coil region" evidence="6">
    <location>
        <begin position="315"/>
        <end position="350"/>
    </location>
</feature>
<evidence type="ECO:0000313" key="10">
    <source>
        <dbReference type="EMBL" id="HIW78078.1"/>
    </source>
</evidence>
<evidence type="ECO:0000259" key="7">
    <source>
        <dbReference type="Pfam" id="PF01368"/>
    </source>
</evidence>